<reference evidence="1" key="1">
    <citation type="submission" date="2018-02" db="EMBL/GenBank/DDBJ databases">
        <title>Rhizophora mucronata_Transcriptome.</title>
        <authorList>
            <person name="Meera S.P."/>
            <person name="Sreeshan A."/>
            <person name="Augustine A."/>
        </authorList>
    </citation>
    <scope>NUCLEOTIDE SEQUENCE</scope>
    <source>
        <tissue evidence="1">Leaf</tissue>
    </source>
</reference>
<sequence length="33" mass="3759">MRSNLHQKMKSLNNTCSKFSQISVCLTFNNIGN</sequence>
<name>A0A2P2PHB2_RHIMU</name>
<evidence type="ECO:0000313" key="1">
    <source>
        <dbReference type="EMBL" id="MBX54031.1"/>
    </source>
</evidence>
<dbReference type="EMBL" id="GGEC01073547">
    <property type="protein sequence ID" value="MBX54031.1"/>
    <property type="molecule type" value="Transcribed_RNA"/>
</dbReference>
<proteinExistence type="predicted"/>
<organism evidence="1">
    <name type="scientific">Rhizophora mucronata</name>
    <name type="common">Asiatic mangrove</name>
    <dbReference type="NCBI Taxonomy" id="61149"/>
    <lineage>
        <taxon>Eukaryota</taxon>
        <taxon>Viridiplantae</taxon>
        <taxon>Streptophyta</taxon>
        <taxon>Embryophyta</taxon>
        <taxon>Tracheophyta</taxon>
        <taxon>Spermatophyta</taxon>
        <taxon>Magnoliopsida</taxon>
        <taxon>eudicotyledons</taxon>
        <taxon>Gunneridae</taxon>
        <taxon>Pentapetalae</taxon>
        <taxon>rosids</taxon>
        <taxon>fabids</taxon>
        <taxon>Malpighiales</taxon>
        <taxon>Rhizophoraceae</taxon>
        <taxon>Rhizophora</taxon>
    </lineage>
</organism>
<dbReference type="AlphaFoldDB" id="A0A2P2PHB2"/>
<protein>
    <submittedName>
        <fullName evidence="1">Uncharacterized protein</fullName>
    </submittedName>
</protein>
<accession>A0A2P2PHB2</accession>